<dbReference type="Pfam" id="PF26035">
    <property type="entry name" value="DUF8010"/>
    <property type="match status" value="1"/>
</dbReference>
<proteinExistence type="predicted"/>
<name>A0A7T4EHE5_9CORY</name>
<dbReference type="EMBL" id="CP066007">
    <property type="protein sequence ID" value="QQB47404.1"/>
    <property type="molecule type" value="Genomic_DNA"/>
</dbReference>
<gene>
    <name evidence="2" type="ORF">I6I10_05825</name>
</gene>
<dbReference type="RefSeq" id="WP_084036072.1">
    <property type="nucleotide sequence ID" value="NZ_CP066007.1"/>
</dbReference>
<dbReference type="AlphaFoldDB" id="A0A7T4EHE5"/>
<dbReference type="OrthoDB" id="5178111at2"/>
<evidence type="ECO:0000313" key="3">
    <source>
        <dbReference type="Proteomes" id="UP000596145"/>
    </source>
</evidence>
<protein>
    <recommendedName>
        <fullName evidence="1">DUF8010 domain-containing protein</fullName>
    </recommendedName>
</protein>
<evidence type="ECO:0000259" key="1">
    <source>
        <dbReference type="Pfam" id="PF26035"/>
    </source>
</evidence>
<organism evidence="2 3">
    <name type="scientific">Corynebacterium glucuronolyticum</name>
    <dbReference type="NCBI Taxonomy" id="39791"/>
    <lineage>
        <taxon>Bacteria</taxon>
        <taxon>Bacillati</taxon>
        <taxon>Actinomycetota</taxon>
        <taxon>Actinomycetes</taxon>
        <taxon>Mycobacteriales</taxon>
        <taxon>Corynebacteriaceae</taxon>
        <taxon>Corynebacterium</taxon>
    </lineage>
</organism>
<evidence type="ECO:0000313" key="2">
    <source>
        <dbReference type="EMBL" id="QQB47404.1"/>
    </source>
</evidence>
<dbReference type="GeneID" id="92760747"/>
<dbReference type="InterPro" id="IPR058323">
    <property type="entry name" value="DUF8010"/>
</dbReference>
<reference evidence="2 3" key="1">
    <citation type="submission" date="2020-12" db="EMBL/GenBank/DDBJ databases">
        <title>FDA dAtabase for Regulatory Grade micrObial Sequences (FDA-ARGOS): Supporting development and validation of Infectious Disease Dx tests.</title>
        <authorList>
            <person name="Sproer C."/>
            <person name="Gronow S."/>
            <person name="Severitt S."/>
            <person name="Schroder I."/>
            <person name="Tallon L."/>
            <person name="Sadzewicz L."/>
            <person name="Zhao X."/>
            <person name="Boylan J."/>
            <person name="Ott S."/>
            <person name="Bowen H."/>
            <person name="Vavikolanu K."/>
            <person name="Mehta A."/>
            <person name="Aluvathingal J."/>
            <person name="Nadendla S."/>
            <person name="Lowell S."/>
            <person name="Myers T."/>
            <person name="Yan Y."/>
            <person name="Sichtig H."/>
        </authorList>
    </citation>
    <scope>NUCLEOTIDE SEQUENCE [LARGE SCALE GENOMIC DNA]</scope>
    <source>
        <strain evidence="2 3">FDAARGOS_1053</strain>
    </source>
</reference>
<sequence length="81" mass="8983">MIEEALLTRARVLSSGALVRTRGRQVFVTTPFDVLACRTAPANVPQRTARVSTLLDAEWQRSGYSTRDDELPHVGDEGAWL</sequence>
<feature type="domain" description="DUF8010" evidence="1">
    <location>
        <begin position="5"/>
        <end position="52"/>
    </location>
</feature>
<accession>A0A7T4EHE5</accession>
<dbReference type="Proteomes" id="UP000596145">
    <property type="component" value="Chromosome"/>
</dbReference>